<reference evidence="1" key="1">
    <citation type="submission" date="2023-07" db="EMBL/GenBank/DDBJ databases">
        <title>Genome content predicts the carbon catabolic preferences of heterotrophic bacteria.</title>
        <authorList>
            <person name="Gralka M."/>
        </authorList>
    </citation>
    <scope>NUCLEOTIDE SEQUENCE</scope>
    <source>
        <strain evidence="1">F2M12</strain>
    </source>
</reference>
<gene>
    <name evidence="1" type="ORF">Q4527_07910</name>
</gene>
<name>A0AAW7Z1I0_9ALTE</name>
<dbReference type="AlphaFoldDB" id="A0AAW7Z1I0"/>
<dbReference type="Proteomes" id="UP001170717">
    <property type="component" value="Unassembled WGS sequence"/>
</dbReference>
<evidence type="ECO:0000313" key="2">
    <source>
        <dbReference type="Proteomes" id="UP001170717"/>
    </source>
</evidence>
<evidence type="ECO:0000313" key="1">
    <source>
        <dbReference type="EMBL" id="MDO6577314.1"/>
    </source>
</evidence>
<dbReference type="EMBL" id="JAUOQI010000004">
    <property type="protein sequence ID" value="MDO6577314.1"/>
    <property type="molecule type" value="Genomic_DNA"/>
</dbReference>
<protein>
    <submittedName>
        <fullName evidence="1">Uncharacterized protein</fullName>
    </submittedName>
</protein>
<accession>A0AAW7Z1I0</accession>
<comment type="caution">
    <text evidence="1">The sequence shown here is derived from an EMBL/GenBank/DDBJ whole genome shotgun (WGS) entry which is preliminary data.</text>
</comment>
<dbReference type="RefSeq" id="WP_063456901.1">
    <property type="nucleotide sequence ID" value="NZ_CP015345.1"/>
</dbReference>
<organism evidence="1 2">
    <name type="scientific">Alteromonas stellipolaris</name>
    <dbReference type="NCBI Taxonomy" id="233316"/>
    <lineage>
        <taxon>Bacteria</taxon>
        <taxon>Pseudomonadati</taxon>
        <taxon>Pseudomonadota</taxon>
        <taxon>Gammaproteobacteria</taxon>
        <taxon>Alteromonadales</taxon>
        <taxon>Alteromonadaceae</taxon>
        <taxon>Alteromonas/Salinimonas group</taxon>
        <taxon>Alteromonas</taxon>
    </lineage>
</organism>
<sequence>MLEDGIFEVRLDYKPATGSADRVFLAMAEYVSAFEELVHVVGHSIDPEADFSYQLTAVEQGSIKAVLNCASVIKSLSNTLCKIPEYIAGSMVELDEIDSEEDIENIATHVEDKVKESIDIKFPNELNINRLRLAEGVKKLVSASVHLIDGETIDLKSGSNNLVFLNTKVRFDKDPNSLFDEILREVKKTETLLIKKPVFFGDAMWDFKSIERYKSFSAPILDEPWLKRYQNRELTHIDPGDAIIALVSYEAHKAKGAKHFSFSNHKILHVERPIRSDELQSIFDLESDSDEA</sequence>
<proteinExistence type="predicted"/>